<proteinExistence type="predicted"/>
<name>A0ABU6YTM2_9FABA</name>
<dbReference type="EMBL" id="JASCZI010243088">
    <property type="protein sequence ID" value="MED6212654.1"/>
    <property type="molecule type" value="Genomic_DNA"/>
</dbReference>
<keyword evidence="2" id="KW-1185">Reference proteome</keyword>
<protein>
    <submittedName>
        <fullName evidence="1">Uncharacterized protein</fullName>
    </submittedName>
</protein>
<evidence type="ECO:0000313" key="2">
    <source>
        <dbReference type="Proteomes" id="UP001341840"/>
    </source>
</evidence>
<evidence type="ECO:0000313" key="1">
    <source>
        <dbReference type="EMBL" id="MED6212654.1"/>
    </source>
</evidence>
<organism evidence="1 2">
    <name type="scientific">Stylosanthes scabra</name>
    <dbReference type="NCBI Taxonomy" id="79078"/>
    <lineage>
        <taxon>Eukaryota</taxon>
        <taxon>Viridiplantae</taxon>
        <taxon>Streptophyta</taxon>
        <taxon>Embryophyta</taxon>
        <taxon>Tracheophyta</taxon>
        <taxon>Spermatophyta</taxon>
        <taxon>Magnoliopsida</taxon>
        <taxon>eudicotyledons</taxon>
        <taxon>Gunneridae</taxon>
        <taxon>Pentapetalae</taxon>
        <taxon>rosids</taxon>
        <taxon>fabids</taxon>
        <taxon>Fabales</taxon>
        <taxon>Fabaceae</taxon>
        <taxon>Papilionoideae</taxon>
        <taxon>50 kb inversion clade</taxon>
        <taxon>dalbergioids sensu lato</taxon>
        <taxon>Dalbergieae</taxon>
        <taxon>Pterocarpus clade</taxon>
        <taxon>Stylosanthes</taxon>
    </lineage>
</organism>
<accession>A0ABU6YTM2</accession>
<comment type="caution">
    <text evidence="1">The sequence shown here is derived from an EMBL/GenBank/DDBJ whole genome shotgun (WGS) entry which is preliminary data.</text>
</comment>
<reference evidence="1 2" key="1">
    <citation type="journal article" date="2023" name="Plants (Basel)">
        <title>Bridging the Gap: Combining Genomics and Transcriptomics Approaches to Understand Stylosanthes scabra, an Orphan Legume from the Brazilian Caatinga.</title>
        <authorList>
            <person name="Ferreira-Neto J.R.C."/>
            <person name="da Silva M.D."/>
            <person name="Binneck E."/>
            <person name="de Melo N.F."/>
            <person name="da Silva R.H."/>
            <person name="de Melo A.L.T.M."/>
            <person name="Pandolfi V."/>
            <person name="Bustamante F.O."/>
            <person name="Brasileiro-Vidal A.C."/>
            <person name="Benko-Iseppon A.M."/>
        </authorList>
    </citation>
    <scope>NUCLEOTIDE SEQUENCE [LARGE SCALE GENOMIC DNA]</scope>
    <source>
        <tissue evidence="1">Leaves</tissue>
    </source>
</reference>
<sequence>MSFPCHLVSPLLPTAVRPAHLLASATAVSLQLVSPLRLNSQPLSPLRVSAWTPYFVTVVCLGSLCTSVRRRPKWEEDTTNPSTLIVPSSSLAVSVAAASIIQYVLFCGLAHYGGEATSFKSYGGNKFSGTILYEIVVN</sequence>
<dbReference type="Proteomes" id="UP001341840">
    <property type="component" value="Unassembled WGS sequence"/>
</dbReference>
<gene>
    <name evidence="1" type="ORF">PIB30_085580</name>
</gene>